<dbReference type="AlphaFoldDB" id="A0A2M9ZPR5"/>
<dbReference type="RefSeq" id="WP_100712720.1">
    <property type="nucleotide sequence ID" value="NZ_NPDY01000002.1"/>
</dbReference>
<dbReference type="Proteomes" id="UP000231962">
    <property type="component" value="Unassembled WGS sequence"/>
</dbReference>
<proteinExistence type="predicted"/>
<evidence type="ECO:0000313" key="4">
    <source>
        <dbReference type="Proteomes" id="UP000231990"/>
    </source>
</evidence>
<sequence length="156" mass="18145">MEIKIFKREKRNLLVCTKQDGSFEKSDLGPNTPIHDLAHFIVESYFGLKQGFFGNIYQGYSVSELSTKEIIRTLPIESLVSELLARTLQSLWSGACTDHEFQVLIQSEFRIYSISYPLEISNEDVWELYLQYDDLVSRWNRLKEGDHIVLEFSVTV</sequence>
<keyword evidence="3" id="KW-1185">Reference proteome</keyword>
<dbReference type="EMBL" id="NPDY01000002">
    <property type="protein sequence ID" value="PJZ70714.1"/>
    <property type="molecule type" value="Genomic_DNA"/>
</dbReference>
<dbReference type="Proteomes" id="UP000231990">
    <property type="component" value="Unassembled WGS sequence"/>
</dbReference>
<dbReference type="OrthoDB" id="1493986at2"/>
<dbReference type="EMBL" id="NPDZ01000003">
    <property type="protein sequence ID" value="PJZ73923.1"/>
    <property type="molecule type" value="Genomic_DNA"/>
</dbReference>
<protein>
    <submittedName>
        <fullName evidence="2">Uncharacterized protein</fullName>
    </submittedName>
</protein>
<gene>
    <name evidence="1" type="ORF">CH360_04100</name>
    <name evidence="2" type="ORF">CH373_07240</name>
</gene>
<accession>A0A2M9ZPR5</accession>
<evidence type="ECO:0000313" key="3">
    <source>
        <dbReference type="Proteomes" id="UP000231962"/>
    </source>
</evidence>
<organism evidence="2 4">
    <name type="scientific">Leptospira perolatii</name>
    <dbReference type="NCBI Taxonomy" id="2023191"/>
    <lineage>
        <taxon>Bacteria</taxon>
        <taxon>Pseudomonadati</taxon>
        <taxon>Spirochaetota</taxon>
        <taxon>Spirochaetia</taxon>
        <taxon>Leptospirales</taxon>
        <taxon>Leptospiraceae</taxon>
        <taxon>Leptospira</taxon>
    </lineage>
</organism>
<evidence type="ECO:0000313" key="1">
    <source>
        <dbReference type="EMBL" id="PJZ70714.1"/>
    </source>
</evidence>
<evidence type="ECO:0000313" key="2">
    <source>
        <dbReference type="EMBL" id="PJZ73923.1"/>
    </source>
</evidence>
<comment type="caution">
    <text evidence="2">The sequence shown here is derived from an EMBL/GenBank/DDBJ whole genome shotgun (WGS) entry which is preliminary data.</text>
</comment>
<name>A0A2M9ZPR5_9LEPT</name>
<reference evidence="3 4" key="1">
    <citation type="submission" date="2017-07" db="EMBL/GenBank/DDBJ databases">
        <title>Leptospira spp. isolated from tropical soils.</title>
        <authorList>
            <person name="Thibeaux R."/>
            <person name="Iraola G."/>
            <person name="Ferres I."/>
            <person name="Bierque E."/>
            <person name="Girault D."/>
            <person name="Soupe-Gilbert M.-E."/>
            <person name="Picardeau M."/>
            <person name="Goarant C."/>
        </authorList>
    </citation>
    <scope>NUCLEOTIDE SEQUENCE [LARGE SCALE GENOMIC DNA]</scope>
    <source>
        <strain evidence="2 4">FH1-B-B1</strain>
        <strain evidence="1 3">FH1-B-C1</strain>
    </source>
</reference>